<organism evidence="4 5">
    <name type="scientific">Cirrhinus molitorella</name>
    <name type="common">mud carp</name>
    <dbReference type="NCBI Taxonomy" id="172907"/>
    <lineage>
        <taxon>Eukaryota</taxon>
        <taxon>Metazoa</taxon>
        <taxon>Chordata</taxon>
        <taxon>Craniata</taxon>
        <taxon>Vertebrata</taxon>
        <taxon>Euteleostomi</taxon>
        <taxon>Actinopterygii</taxon>
        <taxon>Neopterygii</taxon>
        <taxon>Teleostei</taxon>
        <taxon>Ostariophysi</taxon>
        <taxon>Cypriniformes</taxon>
        <taxon>Cyprinidae</taxon>
        <taxon>Labeoninae</taxon>
        <taxon>Labeonini</taxon>
        <taxon>Cirrhinus</taxon>
    </lineage>
</organism>
<dbReference type="InterPro" id="IPR051061">
    <property type="entry name" value="Zinc_finger_trans_reg"/>
</dbReference>
<feature type="region of interest" description="Disordered" evidence="2">
    <location>
        <begin position="1"/>
        <end position="332"/>
    </location>
</feature>
<reference evidence="4 5" key="1">
    <citation type="submission" date="2023-09" db="EMBL/GenBank/DDBJ databases">
        <authorList>
            <person name="Wang M."/>
        </authorList>
    </citation>
    <scope>NUCLEOTIDE SEQUENCE [LARGE SCALE GENOMIC DNA]</scope>
    <source>
        <strain evidence="4">GT-2023</strain>
        <tissue evidence="4">Liver</tissue>
    </source>
</reference>
<proteinExistence type="predicted"/>
<name>A0ABR3NZ35_9TELE</name>
<evidence type="ECO:0000256" key="1">
    <source>
        <dbReference type="PROSITE-ProRule" id="PRU00042"/>
    </source>
</evidence>
<evidence type="ECO:0000256" key="2">
    <source>
        <dbReference type="SAM" id="MobiDB-lite"/>
    </source>
</evidence>
<dbReference type="Gene3D" id="3.30.160.60">
    <property type="entry name" value="Classic Zinc Finger"/>
    <property type="match status" value="4"/>
</dbReference>
<comment type="caution">
    <text evidence="4">The sequence shown here is derived from an EMBL/GenBank/DDBJ whole genome shotgun (WGS) entry which is preliminary data.</text>
</comment>
<dbReference type="SUPFAM" id="SSF57667">
    <property type="entry name" value="beta-beta-alpha zinc fingers"/>
    <property type="match status" value="3"/>
</dbReference>
<dbReference type="PROSITE" id="PS50157">
    <property type="entry name" value="ZINC_FINGER_C2H2_2"/>
    <property type="match status" value="4"/>
</dbReference>
<accession>A0ABR3NZ35</accession>
<feature type="domain" description="C2H2-type" evidence="3">
    <location>
        <begin position="425"/>
        <end position="452"/>
    </location>
</feature>
<dbReference type="Proteomes" id="UP001558613">
    <property type="component" value="Unassembled WGS sequence"/>
</dbReference>
<evidence type="ECO:0000313" key="4">
    <source>
        <dbReference type="EMBL" id="KAL1282112.1"/>
    </source>
</evidence>
<dbReference type="SMART" id="SM00355">
    <property type="entry name" value="ZnF_C2H2"/>
    <property type="match status" value="5"/>
</dbReference>
<dbReference type="PROSITE" id="PS00028">
    <property type="entry name" value="ZINC_FINGER_C2H2_1"/>
    <property type="match status" value="4"/>
</dbReference>
<feature type="compositionally biased region" description="Low complexity" evidence="2">
    <location>
        <begin position="695"/>
        <end position="710"/>
    </location>
</feature>
<evidence type="ECO:0000313" key="5">
    <source>
        <dbReference type="Proteomes" id="UP001558613"/>
    </source>
</evidence>
<feature type="compositionally biased region" description="Gly residues" evidence="2">
    <location>
        <begin position="726"/>
        <end position="735"/>
    </location>
</feature>
<dbReference type="PANTHER" id="PTHR46179">
    <property type="entry name" value="ZINC FINGER PROTEIN"/>
    <property type="match status" value="1"/>
</dbReference>
<dbReference type="PANTHER" id="PTHR46179:SF11">
    <property type="entry name" value="E3 UBIQUITIN-PROTEIN LIGASE ZFP91"/>
    <property type="match status" value="1"/>
</dbReference>
<dbReference type="Pfam" id="PF00096">
    <property type="entry name" value="zf-C2H2"/>
    <property type="match status" value="3"/>
</dbReference>
<feature type="domain" description="C2H2-type" evidence="3">
    <location>
        <begin position="455"/>
        <end position="478"/>
    </location>
</feature>
<dbReference type="EMBL" id="JAYMGO010000001">
    <property type="protein sequence ID" value="KAL1282112.1"/>
    <property type="molecule type" value="Genomic_DNA"/>
</dbReference>
<evidence type="ECO:0000259" key="3">
    <source>
        <dbReference type="PROSITE" id="PS50157"/>
    </source>
</evidence>
<dbReference type="InterPro" id="IPR013087">
    <property type="entry name" value="Znf_C2H2_type"/>
</dbReference>
<feature type="compositionally biased region" description="Acidic residues" evidence="2">
    <location>
        <begin position="197"/>
        <end position="212"/>
    </location>
</feature>
<feature type="compositionally biased region" description="Acidic residues" evidence="2">
    <location>
        <begin position="228"/>
        <end position="238"/>
    </location>
</feature>
<keyword evidence="1" id="KW-0863">Zinc-finger</keyword>
<dbReference type="InterPro" id="IPR036236">
    <property type="entry name" value="Znf_C2H2_sf"/>
</dbReference>
<gene>
    <name evidence="4" type="ORF">QQF64_000915</name>
</gene>
<feature type="domain" description="C2H2-type" evidence="3">
    <location>
        <begin position="397"/>
        <end position="424"/>
    </location>
</feature>
<sequence>MEPQLSNNKEEVENETAMEKSAGQSTASTPCRAFRGRGDSCLKTEVTCPPETNGAATSLAGSGRVLRDRSTRAIPGWRQSDIAEDRNEVTRDAAANRRRKAKCPRRRKSAATAAGSSDAGREFGGDCDLPDEFEENKDTMVNRAARGRRVQVRSGARTCRGSPRTVFKIEPDMDTDYVEANKAVEKTGSSVEKKEEESLDDDDVVEEEECTFVDDPKDENYLPHSHSEEEDTVSSDEDVPFRDDMNDQSYNPKDFPKSRRRPPTRLTEKKDKSVVQEAATEQETEIKTEGGESTDVQTAAEVEEGAEPPRKRGRRRKDDKSPRLPKRRKKPPVQYVRCEMEGCGTVLAHPRYLQHHIKYQHLMKKKYVCPHPSCGRLFRLQKQLLRHAKHHTDQRDYICEFCARAFKSSHNLAVHRMIHTGEKPLQCEICGFTCRQKASLNWHMKKHDADATYQFSCSICGKKFEKKDSVVAHKAKSHPEVLIAEALAANAGALITTPAGVTTLLETSTGSIQTEQVVPEAQGSSGIPAGQVGPVTHVGPMMVVDQDHPLHTMQVPVTLALSSTEEENSAPPQQTSSHSLQMPLQFVSTPVSQQHQIQQLPIQPSTTSIAQQAALVQQLPVQSYSPQSQIVHMAFRALPQQQLPLVSVAQQLPHQNQTLPRPPSHNPAPNTPLLSQSLPEASADSRSVLGFRGNPASSSSTSPQSSTTPSETRQVVWEGDGTNENGSGGGVWEMGGEGEEQNMTDSSDGQIQRVLL</sequence>
<feature type="compositionally biased region" description="Pro residues" evidence="2">
    <location>
        <begin position="660"/>
        <end position="670"/>
    </location>
</feature>
<feature type="compositionally biased region" description="Basic and acidic residues" evidence="2">
    <location>
        <begin position="81"/>
        <end position="95"/>
    </location>
</feature>
<protein>
    <recommendedName>
        <fullName evidence="3">C2H2-type domain-containing protein</fullName>
    </recommendedName>
</protein>
<feature type="compositionally biased region" description="Basic residues" evidence="2">
    <location>
        <begin position="96"/>
        <end position="109"/>
    </location>
</feature>
<feature type="region of interest" description="Disordered" evidence="2">
    <location>
        <begin position="655"/>
        <end position="756"/>
    </location>
</feature>
<feature type="domain" description="C2H2-type" evidence="3">
    <location>
        <begin position="367"/>
        <end position="396"/>
    </location>
</feature>
<feature type="compositionally biased region" description="Basic and acidic residues" evidence="2">
    <location>
        <begin position="214"/>
        <end position="227"/>
    </location>
</feature>
<keyword evidence="5" id="KW-1185">Reference proteome</keyword>
<keyword evidence="1" id="KW-0862">Zinc</keyword>
<keyword evidence="1" id="KW-0479">Metal-binding</keyword>